<accession>A0AAN6TVI8</accession>
<reference evidence="5" key="1">
    <citation type="journal article" date="2023" name="Mol. Phylogenet. Evol.">
        <title>Genome-scale phylogeny and comparative genomics of the fungal order Sordariales.</title>
        <authorList>
            <person name="Hensen N."/>
            <person name="Bonometti L."/>
            <person name="Westerberg I."/>
            <person name="Brannstrom I.O."/>
            <person name="Guillou S."/>
            <person name="Cros-Aarteil S."/>
            <person name="Calhoun S."/>
            <person name="Haridas S."/>
            <person name="Kuo A."/>
            <person name="Mondo S."/>
            <person name="Pangilinan J."/>
            <person name="Riley R."/>
            <person name="LaButti K."/>
            <person name="Andreopoulos B."/>
            <person name="Lipzen A."/>
            <person name="Chen C."/>
            <person name="Yan M."/>
            <person name="Daum C."/>
            <person name="Ng V."/>
            <person name="Clum A."/>
            <person name="Steindorff A."/>
            <person name="Ohm R.A."/>
            <person name="Martin F."/>
            <person name="Silar P."/>
            <person name="Natvig D.O."/>
            <person name="Lalanne C."/>
            <person name="Gautier V."/>
            <person name="Ament-Velasquez S.L."/>
            <person name="Kruys A."/>
            <person name="Hutchinson M.I."/>
            <person name="Powell A.J."/>
            <person name="Barry K."/>
            <person name="Miller A.N."/>
            <person name="Grigoriev I.V."/>
            <person name="Debuchy R."/>
            <person name="Gladieux P."/>
            <person name="Hiltunen Thoren M."/>
            <person name="Johannesson H."/>
        </authorList>
    </citation>
    <scope>NUCLEOTIDE SEQUENCE</scope>
    <source>
        <strain evidence="5">CBS 731.68</strain>
    </source>
</reference>
<dbReference type="EMBL" id="MU853233">
    <property type="protein sequence ID" value="KAK4121512.1"/>
    <property type="molecule type" value="Genomic_DNA"/>
</dbReference>
<evidence type="ECO:0000313" key="5">
    <source>
        <dbReference type="EMBL" id="KAK4121512.1"/>
    </source>
</evidence>
<dbReference type="PRINTS" id="PR00081">
    <property type="entry name" value="GDHRDH"/>
</dbReference>
<dbReference type="SUPFAM" id="SSF51735">
    <property type="entry name" value="NAD(P)-binding Rossmann-fold domains"/>
    <property type="match status" value="1"/>
</dbReference>
<comment type="similarity">
    <text evidence="1 4">Belongs to the short-chain dehydrogenases/reductases (SDR) family.</text>
</comment>
<reference evidence="5" key="2">
    <citation type="submission" date="2023-05" db="EMBL/GenBank/DDBJ databases">
        <authorList>
            <consortium name="Lawrence Berkeley National Laboratory"/>
            <person name="Steindorff A."/>
            <person name="Hensen N."/>
            <person name="Bonometti L."/>
            <person name="Westerberg I."/>
            <person name="Brannstrom I.O."/>
            <person name="Guillou S."/>
            <person name="Cros-Aarteil S."/>
            <person name="Calhoun S."/>
            <person name="Haridas S."/>
            <person name="Kuo A."/>
            <person name="Mondo S."/>
            <person name="Pangilinan J."/>
            <person name="Riley R."/>
            <person name="Labutti K."/>
            <person name="Andreopoulos B."/>
            <person name="Lipzen A."/>
            <person name="Chen C."/>
            <person name="Yanf M."/>
            <person name="Daum C."/>
            <person name="Ng V."/>
            <person name="Clum A."/>
            <person name="Ohm R."/>
            <person name="Martin F."/>
            <person name="Silar P."/>
            <person name="Natvig D."/>
            <person name="Lalanne C."/>
            <person name="Gautier V."/>
            <person name="Ament-Velasquez S.L."/>
            <person name="Kruys A."/>
            <person name="Hutchinson M.I."/>
            <person name="Powell A.J."/>
            <person name="Barry K."/>
            <person name="Miller A.N."/>
            <person name="Grigoriev I.V."/>
            <person name="Debuchy R."/>
            <person name="Gladieux P."/>
            <person name="Thoren M.H."/>
            <person name="Johannesson H."/>
        </authorList>
    </citation>
    <scope>NUCLEOTIDE SEQUENCE</scope>
    <source>
        <strain evidence="5">CBS 731.68</strain>
    </source>
</reference>
<evidence type="ECO:0000256" key="3">
    <source>
        <dbReference type="ARBA" id="ARBA00023002"/>
    </source>
</evidence>
<keyword evidence="2" id="KW-0521">NADP</keyword>
<dbReference type="AlphaFoldDB" id="A0AAN6TVI8"/>
<dbReference type="Gene3D" id="3.40.50.720">
    <property type="entry name" value="NAD(P)-binding Rossmann-like Domain"/>
    <property type="match status" value="1"/>
</dbReference>
<dbReference type="Pfam" id="PF00106">
    <property type="entry name" value="adh_short"/>
    <property type="match status" value="1"/>
</dbReference>
<evidence type="ECO:0000313" key="6">
    <source>
        <dbReference type="Proteomes" id="UP001302602"/>
    </source>
</evidence>
<dbReference type="GO" id="GO:0016491">
    <property type="term" value="F:oxidoreductase activity"/>
    <property type="evidence" value="ECO:0007669"/>
    <property type="project" value="UniProtKB-KW"/>
</dbReference>
<sequence length="307" mass="32810">MAPLVWLITGCSSGFGAQFVHSALARGDKVIATGRNAATKLKHLDGTGAAIVDLDVSLPEAEVKNIVDKAAKIHGRIDVLVNNAGYGFFGAIEETRRLFDVNVFGALAVTRAVLPHMRAQQSGTIAFVGSMYAWWTPGMVTAYGAAKGALKAIVDGLAAEVRPFNIRTIDFEPGFFQTPLTDGANLAQYASAAPPLDAYADQRAAMVAVAAAHDGNERGDVGKGVELMVDVIRGEGRASGRSMPLRLPIGEDAVKVVEATCHNMLKVVDAWREEVVGTTDRDEFESDKGIESIVTVPDIKLWTYLPW</sequence>
<dbReference type="GeneID" id="87834106"/>
<keyword evidence="6" id="KW-1185">Reference proteome</keyword>
<dbReference type="InterPro" id="IPR002347">
    <property type="entry name" value="SDR_fam"/>
</dbReference>
<organism evidence="5 6">
    <name type="scientific">Parathielavia appendiculata</name>
    <dbReference type="NCBI Taxonomy" id="2587402"/>
    <lineage>
        <taxon>Eukaryota</taxon>
        <taxon>Fungi</taxon>
        <taxon>Dikarya</taxon>
        <taxon>Ascomycota</taxon>
        <taxon>Pezizomycotina</taxon>
        <taxon>Sordariomycetes</taxon>
        <taxon>Sordariomycetidae</taxon>
        <taxon>Sordariales</taxon>
        <taxon>Chaetomiaceae</taxon>
        <taxon>Parathielavia</taxon>
    </lineage>
</organism>
<dbReference type="InterPro" id="IPR020904">
    <property type="entry name" value="Sc_DH/Rdtase_CS"/>
</dbReference>
<dbReference type="PRINTS" id="PR00080">
    <property type="entry name" value="SDRFAMILY"/>
</dbReference>
<dbReference type="RefSeq" id="XP_062645283.1">
    <property type="nucleotide sequence ID" value="XM_062797338.1"/>
</dbReference>
<keyword evidence="3" id="KW-0560">Oxidoreductase</keyword>
<evidence type="ECO:0000256" key="2">
    <source>
        <dbReference type="ARBA" id="ARBA00022857"/>
    </source>
</evidence>
<dbReference type="PANTHER" id="PTHR43976">
    <property type="entry name" value="SHORT CHAIN DEHYDROGENASE"/>
    <property type="match status" value="1"/>
</dbReference>
<dbReference type="InterPro" id="IPR051911">
    <property type="entry name" value="SDR_oxidoreductase"/>
</dbReference>
<name>A0AAN6TVI8_9PEZI</name>
<evidence type="ECO:0000256" key="4">
    <source>
        <dbReference type="RuleBase" id="RU000363"/>
    </source>
</evidence>
<dbReference type="InterPro" id="IPR036291">
    <property type="entry name" value="NAD(P)-bd_dom_sf"/>
</dbReference>
<dbReference type="PROSITE" id="PS00061">
    <property type="entry name" value="ADH_SHORT"/>
    <property type="match status" value="1"/>
</dbReference>
<comment type="caution">
    <text evidence="5">The sequence shown here is derived from an EMBL/GenBank/DDBJ whole genome shotgun (WGS) entry which is preliminary data.</text>
</comment>
<dbReference type="Proteomes" id="UP001302602">
    <property type="component" value="Unassembled WGS sequence"/>
</dbReference>
<evidence type="ECO:0000256" key="1">
    <source>
        <dbReference type="ARBA" id="ARBA00006484"/>
    </source>
</evidence>
<protein>
    <submittedName>
        <fullName evidence="5">NAD(P)-binding protein</fullName>
    </submittedName>
</protein>
<proteinExistence type="inferred from homology"/>
<dbReference type="CDD" id="cd05374">
    <property type="entry name" value="17beta-HSD-like_SDR_c"/>
    <property type="match status" value="1"/>
</dbReference>
<gene>
    <name evidence="5" type="ORF">N657DRAFT_698976</name>
</gene>
<dbReference type="PANTHER" id="PTHR43976:SF16">
    <property type="entry name" value="SHORT-CHAIN DEHYDROGENASE_REDUCTASE FAMILY PROTEIN"/>
    <property type="match status" value="1"/>
</dbReference>